<feature type="region of interest" description="Disordered" evidence="1">
    <location>
        <begin position="28"/>
        <end position="53"/>
    </location>
</feature>
<evidence type="ECO:0008006" key="4">
    <source>
        <dbReference type="Google" id="ProtNLM"/>
    </source>
</evidence>
<dbReference type="Pfam" id="PF02585">
    <property type="entry name" value="PIG-L"/>
    <property type="match status" value="1"/>
</dbReference>
<name>A0ABM5P793_DEHRP</name>
<dbReference type="InterPro" id="IPR003737">
    <property type="entry name" value="GlcNAc_PI_deacetylase-related"/>
</dbReference>
<dbReference type="Gene3D" id="3.40.50.10320">
    <property type="entry name" value="LmbE-like"/>
    <property type="match status" value="1"/>
</dbReference>
<dbReference type="PANTHER" id="PTHR12993:SF11">
    <property type="entry name" value="N-ACETYLGLUCOSAMINYL-PHOSPHATIDYLINOSITOL DE-N-ACETYLASE"/>
    <property type="match status" value="1"/>
</dbReference>
<dbReference type="PANTHER" id="PTHR12993">
    <property type="entry name" value="N-ACETYLGLUCOSAMINYL-PHOSPHATIDYLINOSITOL DE-N-ACETYLASE-RELATED"/>
    <property type="match status" value="1"/>
</dbReference>
<organism evidence="2 3">
    <name type="scientific">Dehalobacter restrictus (strain DSM 9455 / PER-K23)</name>
    <dbReference type="NCBI Taxonomy" id="871738"/>
    <lineage>
        <taxon>Bacteria</taxon>
        <taxon>Bacillati</taxon>
        <taxon>Bacillota</taxon>
        <taxon>Clostridia</taxon>
        <taxon>Eubacteriales</taxon>
        <taxon>Desulfitobacteriaceae</taxon>
        <taxon>Dehalobacter</taxon>
    </lineage>
</organism>
<dbReference type="EMBL" id="CP007033">
    <property type="protein sequence ID" value="AHF10368.1"/>
    <property type="molecule type" value="Genomic_DNA"/>
</dbReference>
<evidence type="ECO:0000256" key="1">
    <source>
        <dbReference type="SAM" id="MobiDB-lite"/>
    </source>
</evidence>
<dbReference type="Proteomes" id="UP000018934">
    <property type="component" value="Chromosome"/>
</dbReference>
<protein>
    <recommendedName>
        <fullName evidence="4">PIG-L family deacetylase</fullName>
    </recommendedName>
</protein>
<evidence type="ECO:0000313" key="2">
    <source>
        <dbReference type="EMBL" id="AHF10368.1"/>
    </source>
</evidence>
<accession>A0ABM5P793</accession>
<evidence type="ECO:0000313" key="3">
    <source>
        <dbReference type="Proteomes" id="UP000018934"/>
    </source>
</evidence>
<reference evidence="2 3" key="1">
    <citation type="journal article" date="2013" name="Stand. Genomic Sci.">
        <title>Complete genome sequence of Dehalobacter restrictus PER-K23(T.).</title>
        <authorList>
            <person name="Kruse T."/>
            <person name="Maillard J."/>
            <person name="Goodwin L."/>
            <person name="Woyke T."/>
            <person name="Teshima H."/>
            <person name="Bruce D."/>
            <person name="Detter C."/>
            <person name="Tapia R."/>
            <person name="Han C."/>
            <person name="Huntemann M."/>
            <person name="Wei C.L."/>
            <person name="Han J."/>
            <person name="Chen A."/>
            <person name="Kyrpides N."/>
            <person name="Szeto E."/>
            <person name="Markowitz V."/>
            <person name="Ivanova N."/>
            <person name="Pagani I."/>
            <person name="Pati A."/>
            <person name="Pitluck S."/>
            <person name="Nolan M."/>
            <person name="Holliger C."/>
            <person name="Smidt H."/>
        </authorList>
    </citation>
    <scope>NUCLEOTIDE SEQUENCE [LARGE SCALE GENOMIC DNA]</scope>
    <source>
        <strain evidence="3">DSM 9455</strain>
    </source>
</reference>
<proteinExistence type="predicted"/>
<dbReference type="SUPFAM" id="SSF102588">
    <property type="entry name" value="LmbE-like"/>
    <property type="match status" value="1"/>
</dbReference>
<keyword evidence="3" id="KW-1185">Reference proteome</keyword>
<sequence length="274" mass="30427">MIIFVFITLAGVKWTLINSEANQNNPLPKAPDYSGVISDNPSTPSEPSADTSVSDQATIFYVPHPDDEVLNMGATVLEAQNHYQPIVLVLLTKGAASGAFKEVNDRLAAYTLPPITLAEFTEARVRDFYESARYLGIQTDNIYVYDLPDGQVTPASVREIILTFEAKYPQALHQAMSPSDTHPDHAASGTALHELQNENLVSSCRYIISRPLWDLNPAANITRSVSQENMIRYQNALNAYYVWNPDAGRYSTGILSTSYNFGLAQKILETHWTR</sequence>
<gene>
    <name evidence="2" type="ORF">DEHRE_10000</name>
</gene>
<feature type="compositionally biased region" description="Polar residues" evidence="1">
    <location>
        <begin position="37"/>
        <end position="53"/>
    </location>
</feature>
<dbReference type="InterPro" id="IPR024078">
    <property type="entry name" value="LmbE-like_dom_sf"/>
</dbReference>